<evidence type="ECO:0000313" key="2">
    <source>
        <dbReference type="Proteomes" id="UP001497382"/>
    </source>
</evidence>
<sequence length="27" mass="3205">MSQILYMPFCSSKMTRGILQIDTQWLL</sequence>
<proteinExistence type="predicted"/>
<dbReference type="AlphaFoldDB" id="A0AAV2AYC1"/>
<reference evidence="1 2" key="1">
    <citation type="submission" date="2024-04" db="EMBL/GenBank/DDBJ databases">
        <authorList>
            <person name="Rising A."/>
            <person name="Reimegard J."/>
            <person name="Sonavane S."/>
            <person name="Akerstrom W."/>
            <person name="Nylinder S."/>
            <person name="Hedman E."/>
            <person name="Kallberg Y."/>
        </authorList>
    </citation>
    <scope>NUCLEOTIDE SEQUENCE [LARGE SCALE GENOMIC DNA]</scope>
</reference>
<organism evidence="1 2">
    <name type="scientific">Larinioides sclopetarius</name>
    <dbReference type="NCBI Taxonomy" id="280406"/>
    <lineage>
        <taxon>Eukaryota</taxon>
        <taxon>Metazoa</taxon>
        <taxon>Ecdysozoa</taxon>
        <taxon>Arthropoda</taxon>
        <taxon>Chelicerata</taxon>
        <taxon>Arachnida</taxon>
        <taxon>Araneae</taxon>
        <taxon>Araneomorphae</taxon>
        <taxon>Entelegynae</taxon>
        <taxon>Araneoidea</taxon>
        <taxon>Araneidae</taxon>
        <taxon>Larinioides</taxon>
    </lineage>
</organism>
<gene>
    <name evidence="1" type="ORF">LARSCL_LOCUS15164</name>
</gene>
<name>A0AAV2AYC1_9ARAC</name>
<dbReference type="Proteomes" id="UP001497382">
    <property type="component" value="Unassembled WGS sequence"/>
</dbReference>
<keyword evidence="2" id="KW-1185">Reference proteome</keyword>
<comment type="caution">
    <text evidence="1">The sequence shown here is derived from an EMBL/GenBank/DDBJ whole genome shotgun (WGS) entry which is preliminary data.</text>
</comment>
<evidence type="ECO:0000313" key="1">
    <source>
        <dbReference type="EMBL" id="CAL1288109.1"/>
    </source>
</evidence>
<protein>
    <submittedName>
        <fullName evidence="1">Uncharacterized protein</fullName>
    </submittedName>
</protein>
<dbReference type="EMBL" id="CAXIEN010000226">
    <property type="protein sequence ID" value="CAL1288109.1"/>
    <property type="molecule type" value="Genomic_DNA"/>
</dbReference>
<accession>A0AAV2AYC1</accession>